<organism evidence="2 3">
    <name type="scientific">Perkinsus olseni</name>
    <name type="common">Perkinsus atlanticus</name>
    <dbReference type="NCBI Taxonomy" id="32597"/>
    <lineage>
        <taxon>Eukaryota</taxon>
        <taxon>Sar</taxon>
        <taxon>Alveolata</taxon>
        <taxon>Perkinsozoa</taxon>
        <taxon>Perkinsea</taxon>
        <taxon>Perkinsida</taxon>
        <taxon>Perkinsidae</taxon>
        <taxon>Perkinsus</taxon>
    </lineage>
</organism>
<reference evidence="2 3" key="1">
    <citation type="submission" date="2020-04" db="EMBL/GenBank/DDBJ databases">
        <title>Perkinsus olseni comparative genomics.</title>
        <authorList>
            <person name="Bogema D.R."/>
        </authorList>
    </citation>
    <scope>NUCLEOTIDE SEQUENCE [LARGE SCALE GENOMIC DNA]</scope>
    <source>
        <strain evidence="2">00978-12</strain>
    </source>
</reference>
<gene>
    <name evidence="2" type="ORF">FOZ60_007663</name>
</gene>
<proteinExistence type="predicted"/>
<feature type="signal peptide" evidence="1">
    <location>
        <begin position="1"/>
        <end position="19"/>
    </location>
</feature>
<feature type="chain" id="PRO_5029813608" evidence="1">
    <location>
        <begin position="20"/>
        <end position="105"/>
    </location>
</feature>
<dbReference type="EMBL" id="JABANP010000303">
    <property type="protein sequence ID" value="KAF4684587.1"/>
    <property type="molecule type" value="Genomic_DNA"/>
</dbReference>
<dbReference type="Proteomes" id="UP000541610">
    <property type="component" value="Unassembled WGS sequence"/>
</dbReference>
<accession>A0A7J6NMD3</accession>
<evidence type="ECO:0000313" key="3">
    <source>
        <dbReference type="Proteomes" id="UP000541610"/>
    </source>
</evidence>
<name>A0A7J6NMD3_PEROL</name>
<sequence length="105" mass="12074">MSTFLKSLISALLLVVINGVKVKYQYSYDEGIIIDYEQLGSDKAEVGLQCLNKASVDPVFKREDRRYHVSFPAKDFYPDGKHFVDPMSIDWVYDGVKRICDITPY</sequence>
<keyword evidence="1" id="KW-0732">Signal</keyword>
<dbReference type="AlphaFoldDB" id="A0A7J6NMD3"/>
<evidence type="ECO:0000256" key="1">
    <source>
        <dbReference type="SAM" id="SignalP"/>
    </source>
</evidence>
<evidence type="ECO:0000313" key="2">
    <source>
        <dbReference type="EMBL" id="KAF4684587.1"/>
    </source>
</evidence>
<protein>
    <submittedName>
        <fullName evidence="2">Uncharacterized protein</fullName>
    </submittedName>
</protein>
<comment type="caution">
    <text evidence="2">The sequence shown here is derived from an EMBL/GenBank/DDBJ whole genome shotgun (WGS) entry which is preliminary data.</text>
</comment>